<keyword evidence="3" id="KW-0808">Transferase</keyword>
<feature type="domain" description="ACT" evidence="2">
    <location>
        <begin position="5"/>
        <end position="76"/>
    </location>
</feature>
<dbReference type="InterPro" id="IPR045865">
    <property type="entry name" value="ACT-like_dom_sf"/>
</dbReference>
<name>A0A2T0QDP5_9ACTN</name>
<dbReference type="SUPFAM" id="SSF55021">
    <property type="entry name" value="ACT-like"/>
    <property type="match status" value="1"/>
</dbReference>
<dbReference type="PROSITE" id="PS51671">
    <property type="entry name" value="ACT"/>
    <property type="match status" value="1"/>
</dbReference>
<evidence type="ECO:0000313" key="3">
    <source>
        <dbReference type="EMBL" id="PRY02035.1"/>
    </source>
</evidence>
<evidence type="ECO:0000313" key="4">
    <source>
        <dbReference type="Proteomes" id="UP000237846"/>
    </source>
</evidence>
<dbReference type="PROSITE" id="PS51186">
    <property type="entry name" value="GNAT"/>
    <property type="match status" value="1"/>
</dbReference>
<dbReference type="Pfam" id="PF00583">
    <property type="entry name" value="Acetyltransf_1"/>
    <property type="match status" value="1"/>
</dbReference>
<evidence type="ECO:0000259" key="1">
    <source>
        <dbReference type="PROSITE" id="PS51186"/>
    </source>
</evidence>
<gene>
    <name evidence="3" type="ORF">CLV72_101634</name>
</gene>
<dbReference type="SUPFAM" id="SSF55729">
    <property type="entry name" value="Acyl-CoA N-acyltransferases (Nat)"/>
    <property type="match status" value="1"/>
</dbReference>
<comment type="caution">
    <text evidence="3">The sequence shown here is derived from an EMBL/GenBank/DDBJ whole genome shotgun (WGS) entry which is preliminary data.</text>
</comment>
<feature type="domain" description="N-acetyltransferase" evidence="1">
    <location>
        <begin position="190"/>
        <end position="347"/>
    </location>
</feature>
<dbReference type="GO" id="GO:0016747">
    <property type="term" value="F:acyltransferase activity, transferring groups other than amino-acyl groups"/>
    <property type="evidence" value="ECO:0007669"/>
    <property type="project" value="InterPro"/>
</dbReference>
<reference evidence="3 4" key="1">
    <citation type="submission" date="2018-03" db="EMBL/GenBank/DDBJ databases">
        <title>Genomic Encyclopedia of Archaeal and Bacterial Type Strains, Phase II (KMG-II): from individual species to whole genera.</title>
        <authorList>
            <person name="Goeker M."/>
        </authorList>
    </citation>
    <scope>NUCLEOTIDE SEQUENCE [LARGE SCALE GENOMIC DNA]</scope>
    <source>
        <strain evidence="3 4">DSM 45601</strain>
    </source>
</reference>
<dbReference type="RefSeq" id="WP_106238793.1">
    <property type="nucleotide sequence ID" value="NZ_PVZC01000001.1"/>
</dbReference>
<proteinExistence type="predicted"/>
<protein>
    <submittedName>
        <fullName evidence="3">RimJ/RimL family protein N-acetyltransferase</fullName>
    </submittedName>
</protein>
<dbReference type="Gene3D" id="3.40.630.30">
    <property type="match status" value="1"/>
</dbReference>
<dbReference type="Pfam" id="PF01842">
    <property type="entry name" value="ACT"/>
    <property type="match status" value="1"/>
</dbReference>
<dbReference type="EMBL" id="PVZC01000001">
    <property type="protein sequence ID" value="PRY02035.1"/>
    <property type="molecule type" value="Genomic_DNA"/>
</dbReference>
<keyword evidence="4" id="KW-1185">Reference proteome</keyword>
<dbReference type="CDD" id="cd04301">
    <property type="entry name" value="NAT_SF"/>
    <property type="match status" value="1"/>
</dbReference>
<dbReference type="Proteomes" id="UP000237846">
    <property type="component" value="Unassembled WGS sequence"/>
</dbReference>
<dbReference type="InterPro" id="IPR000182">
    <property type="entry name" value="GNAT_dom"/>
</dbReference>
<dbReference type="AlphaFoldDB" id="A0A2T0QDP5"/>
<organism evidence="3 4">
    <name type="scientific">Allonocardiopsis opalescens</name>
    <dbReference type="NCBI Taxonomy" id="1144618"/>
    <lineage>
        <taxon>Bacteria</taxon>
        <taxon>Bacillati</taxon>
        <taxon>Actinomycetota</taxon>
        <taxon>Actinomycetes</taxon>
        <taxon>Streptosporangiales</taxon>
        <taxon>Allonocardiopsis</taxon>
    </lineage>
</organism>
<evidence type="ECO:0000259" key="2">
    <source>
        <dbReference type="PROSITE" id="PS51671"/>
    </source>
</evidence>
<accession>A0A2T0QDP5</accession>
<dbReference type="InterPro" id="IPR016181">
    <property type="entry name" value="Acyl_CoA_acyltransferase"/>
</dbReference>
<dbReference type="InterPro" id="IPR002912">
    <property type="entry name" value="ACT_dom"/>
</dbReference>
<dbReference type="OrthoDB" id="5516749at2"/>
<sequence length="351" mass="37581">MPLWRIRVKVEDRPGRLAGLTRVLAAAKENILGITAQIDSAGVIDEFLVTGPRDPGPLMDALRQAPSAETIAAVPASPAELVDEPTRVLLLASRLKASPQALPEVLRDLLRAEDAAWVDGAASADDLEQDGGGELLVRVGGARHIRLRRPAMPFTLTEAARADAMVRAVLPSAATPSRVHRLRLADGAGLTVRELDAADLSELQRLHDRCSPESRRSRYGGAVDALTPRMFEGFCDPGRGISLVARPEGASEAAAVGHLLYTDRPGTAELALLVRDDWQGRGLGTHLARLLLHIARDHGLAEIHTVTDAGNGPMLTLARRLGAQLTPLPGHATEARFSTTRDHHTARPQPN</sequence>